<evidence type="ECO:0008006" key="4">
    <source>
        <dbReference type="Google" id="ProtNLM"/>
    </source>
</evidence>
<sequence>MNLAEMLGYADIAQLARIAGVYRCECSGHSKHELIQAILVAVSGKEMFDSQLEDMPIEDLRFLNSLLFDSRDAFSLEDLIARARNCSFGTEQQTMGVDAPSMGETLPDKVLSKQTPAGRSPSKRSAKKEKPAAQPGPRDTIARFKHLGWLFNGHSGMDRYLFHVPSDMKQRFKEALARRYRKMIKECEEPHVYRDEQTLLADDMLHLLRYVDQQEIPLTVEGAMYKRQTQQVLELLSVTEELPAKGAWRFGYGRRFKDYPDRLSLLYDFCYYGGLISEADMRLTLTMAGKEKLEGKRREEPLEFYRFWLRLYKGAVPNLAAIVHWIDELAVKWVAIDSLKSELLPLIRPFYYDSAETVFNQRVIMMMLHLGLLRIGEDEQGSQVVRMTAAGQAIVRGVHVSEQEHIRLD</sequence>
<organism evidence="2 3">
    <name type="scientific">Paenibacillus sambharensis</name>
    <dbReference type="NCBI Taxonomy" id="1803190"/>
    <lineage>
        <taxon>Bacteria</taxon>
        <taxon>Bacillati</taxon>
        <taxon>Bacillota</taxon>
        <taxon>Bacilli</taxon>
        <taxon>Bacillales</taxon>
        <taxon>Paenibacillaceae</taxon>
        <taxon>Paenibacillus</taxon>
    </lineage>
</organism>
<evidence type="ECO:0000313" key="3">
    <source>
        <dbReference type="Proteomes" id="UP000249522"/>
    </source>
</evidence>
<keyword evidence="3" id="KW-1185">Reference proteome</keyword>
<name>A0A2W1L0V2_9BACL</name>
<dbReference type="AlphaFoldDB" id="A0A2W1L0V2"/>
<gene>
    <name evidence="2" type="ORF">DNH61_23300</name>
</gene>
<dbReference type="Proteomes" id="UP000249522">
    <property type="component" value="Unassembled WGS sequence"/>
</dbReference>
<protein>
    <recommendedName>
        <fullName evidence="4">Helicase XPB/Ssl2 N-terminal domain-containing protein</fullName>
    </recommendedName>
</protein>
<comment type="caution">
    <text evidence="2">The sequence shown here is derived from an EMBL/GenBank/DDBJ whole genome shotgun (WGS) entry which is preliminary data.</text>
</comment>
<reference evidence="2 3" key="1">
    <citation type="submission" date="2018-06" db="EMBL/GenBank/DDBJ databases">
        <title>Paenibacillus imtechensis sp. nov.</title>
        <authorList>
            <person name="Pinnaka A.K."/>
            <person name="Singh H."/>
            <person name="Kaur M."/>
        </authorList>
    </citation>
    <scope>NUCLEOTIDE SEQUENCE [LARGE SCALE GENOMIC DNA]</scope>
    <source>
        <strain evidence="2 3">SMB1</strain>
    </source>
</reference>
<evidence type="ECO:0000313" key="2">
    <source>
        <dbReference type="EMBL" id="PZD93548.1"/>
    </source>
</evidence>
<dbReference type="OrthoDB" id="2369695at2"/>
<dbReference type="RefSeq" id="WP_111149217.1">
    <property type="nucleotide sequence ID" value="NZ_QKRB01000057.1"/>
</dbReference>
<accession>A0A2W1L0V2</accession>
<dbReference type="EMBL" id="QKRB01000057">
    <property type="protein sequence ID" value="PZD93548.1"/>
    <property type="molecule type" value="Genomic_DNA"/>
</dbReference>
<proteinExistence type="predicted"/>
<evidence type="ECO:0000256" key="1">
    <source>
        <dbReference type="SAM" id="MobiDB-lite"/>
    </source>
</evidence>
<feature type="region of interest" description="Disordered" evidence="1">
    <location>
        <begin position="92"/>
        <end position="139"/>
    </location>
</feature>